<proteinExistence type="predicted"/>
<reference evidence="1 2" key="1">
    <citation type="submission" date="2020-09" db="EMBL/GenBank/DDBJ databases">
        <title>De no assembly of potato wild relative species, Solanum commersonii.</title>
        <authorList>
            <person name="Cho K."/>
        </authorList>
    </citation>
    <scope>NUCLEOTIDE SEQUENCE [LARGE SCALE GENOMIC DNA]</scope>
    <source>
        <strain evidence="1">LZ3.2</strain>
        <tissue evidence="1">Leaf</tissue>
    </source>
</reference>
<sequence>MVPTCIWWTIRKERNQGHFEGKKSNIQKIKADCLGIYYFWCKQVAIDNIGNVFNAIDWL</sequence>
<protein>
    <submittedName>
        <fullName evidence="1">Uncharacterized protein</fullName>
    </submittedName>
</protein>
<organism evidence="1 2">
    <name type="scientific">Solanum commersonii</name>
    <name type="common">Commerson's wild potato</name>
    <name type="synonym">Commerson's nightshade</name>
    <dbReference type="NCBI Taxonomy" id="4109"/>
    <lineage>
        <taxon>Eukaryota</taxon>
        <taxon>Viridiplantae</taxon>
        <taxon>Streptophyta</taxon>
        <taxon>Embryophyta</taxon>
        <taxon>Tracheophyta</taxon>
        <taxon>Spermatophyta</taxon>
        <taxon>Magnoliopsida</taxon>
        <taxon>eudicotyledons</taxon>
        <taxon>Gunneridae</taxon>
        <taxon>Pentapetalae</taxon>
        <taxon>asterids</taxon>
        <taxon>lamiids</taxon>
        <taxon>Solanales</taxon>
        <taxon>Solanaceae</taxon>
        <taxon>Solanoideae</taxon>
        <taxon>Solaneae</taxon>
        <taxon>Solanum</taxon>
    </lineage>
</organism>
<dbReference type="AlphaFoldDB" id="A0A9J6A3Y8"/>
<dbReference type="OrthoDB" id="929445at2759"/>
<evidence type="ECO:0000313" key="2">
    <source>
        <dbReference type="Proteomes" id="UP000824120"/>
    </source>
</evidence>
<dbReference type="EMBL" id="JACXVP010000003">
    <property type="protein sequence ID" value="KAG5619277.1"/>
    <property type="molecule type" value="Genomic_DNA"/>
</dbReference>
<keyword evidence="2" id="KW-1185">Reference proteome</keyword>
<comment type="caution">
    <text evidence="1">The sequence shown here is derived from an EMBL/GenBank/DDBJ whole genome shotgun (WGS) entry which is preliminary data.</text>
</comment>
<evidence type="ECO:0000313" key="1">
    <source>
        <dbReference type="EMBL" id="KAG5619277.1"/>
    </source>
</evidence>
<name>A0A9J6A3Y8_SOLCO</name>
<dbReference type="Proteomes" id="UP000824120">
    <property type="component" value="Chromosome 3"/>
</dbReference>
<gene>
    <name evidence="1" type="ORF">H5410_019101</name>
</gene>
<accession>A0A9J6A3Y8</accession>